<dbReference type="Proteomes" id="UP001211005">
    <property type="component" value="Chromosome"/>
</dbReference>
<reference evidence="1 2" key="1">
    <citation type="submission" date="2022-12" db="EMBL/GenBank/DDBJ databases">
        <title>Hymenobacter canadensis sp. nov. isolated from lake water of the Cambridge Bay, Canada.</title>
        <authorList>
            <person name="Kim W.H."/>
            <person name="Lee Y.M."/>
        </authorList>
    </citation>
    <scope>NUCLEOTIDE SEQUENCE [LARGE SCALE GENOMIC DNA]</scope>
    <source>
        <strain evidence="1 2">PAMC 29467</strain>
    </source>
</reference>
<sequence>MKTPAEYLQCPVFELTYPTGEAAESVPVVAYTDALRAVEAALADAEKYKYLLMRALRRNRAESAVGPALVPPASGVREFSIRPSTPVFPLYPDEQAA</sequence>
<evidence type="ECO:0000313" key="1">
    <source>
        <dbReference type="EMBL" id="WBA43768.1"/>
    </source>
</evidence>
<gene>
    <name evidence="1" type="ORF">O3303_09420</name>
</gene>
<protein>
    <submittedName>
        <fullName evidence="1">Uncharacterized protein</fullName>
    </submittedName>
</protein>
<organism evidence="1 2">
    <name type="scientific">Hymenobacter canadensis</name>
    <dbReference type="NCBI Taxonomy" id="2999067"/>
    <lineage>
        <taxon>Bacteria</taxon>
        <taxon>Pseudomonadati</taxon>
        <taxon>Bacteroidota</taxon>
        <taxon>Cytophagia</taxon>
        <taxon>Cytophagales</taxon>
        <taxon>Hymenobacteraceae</taxon>
        <taxon>Hymenobacter</taxon>
    </lineage>
</organism>
<evidence type="ECO:0000313" key="2">
    <source>
        <dbReference type="Proteomes" id="UP001211005"/>
    </source>
</evidence>
<dbReference type="EMBL" id="CP114767">
    <property type="protein sequence ID" value="WBA43768.1"/>
    <property type="molecule type" value="Genomic_DNA"/>
</dbReference>
<accession>A0ABY7LTM7</accession>
<keyword evidence="2" id="KW-1185">Reference proteome</keyword>
<proteinExistence type="predicted"/>
<dbReference type="RefSeq" id="WP_269561807.1">
    <property type="nucleotide sequence ID" value="NZ_CP114767.1"/>
</dbReference>
<name>A0ABY7LTM7_9BACT</name>